<organism evidence="4 5">
    <name type="scientific">Fulvivirga kasyanovii</name>
    <dbReference type="NCBI Taxonomy" id="396812"/>
    <lineage>
        <taxon>Bacteria</taxon>
        <taxon>Pseudomonadati</taxon>
        <taxon>Bacteroidota</taxon>
        <taxon>Cytophagia</taxon>
        <taxon>Cytophagales</taxon>
        <taxon>Fulvivirgaceae</taxon>
        <taxon>Fulvivirga</taxon>
    </lineage>
</organism>
<sequence length="424" mass="47400">MKKLLFIILLLCSFMQVKAQDDQPKDSTDTASVEADTTQNDKGQVISDTLKSKLTGVVPDSTDVQRAKSTAKSALKDSLDNRVDIPDIAIDSTTTRKAGNKAKQVAKDSLNRYVDVPDIKIDSTTSDQVKTEAKSRAKTALEDELGEEIPQVTIDSTTTRQVKEAAVKRAEDELKGTKEYDAIGGLGDDSELGHLEDYKNKLESTQEQLKQAAAKQELKQKMASHAREYITQNADKIQQVQSQMGEMKKKYSYMPNSNDLSSAVKRTSLKGESLWERLVIGGNFNISKTNPLNVDLSPAVGYRINKLFEVGVTGCYRSQFKADKQGVNSQVGKEVYGYSAFANHMVFKNFFAYMEAERMRMTTTSGEIPKREWKQTLLIGVGRKFNVAKWLEMQALVLFNVLHDNEDGLYNSPVVFKTGFRLRK</sequence>
<evidence type="ECO:0000256" key="1">
    <source>
        <dbReference type="SAM" id="Coils"/>
    </source>
</evidence>
<evidence type="ECO:0000313" key="5">
    <source>
        <dbReference type="Proteomes" id="UP000798808"/>
    </source>
</evidence>
<proteinExistence type="predicted"/>
<protein>
    <recommendedName>
        <fullName evidence="6">DUF481 domain-containing protein</fullName>
    </recommendedName>
</protein>
<evidence type="ECO:0008006" key="6">
    <source>
        <dbReference type="Google" id="ProtNLM"/>
    </source>
</evidence>
<keyword evidence="5" id="KW-1185">Reference proteome</keyword>
<evidence type="ECO:0000256" key="3">
    <source>
        <dbReference type="SAM" id="SignalP"/>
    </source>
</evidence>
<accession>A0ABW9RZY1</accession>
<dbReference type="Proteomes" id="UP000798808">
    <property type="component" value="Unassembled WGS sequence"/>
</dbReference>
<dbReference type="EMBL" id="SMLW01000674">
    <property type="protein sequence ID" value="MTI28878.1"/>
    <property type="molecule type" value="Genomic_DNA"/>
</dbReference>
<comment type="caution">
    <text evidence="4">The sequence shown here is derived from an EMBL/GenBank/DDBJ whole genome shotgun (WGS) entry which is preliminary data.</text>
</comment>
<keyword evidence="3" id="KW-0732">Signal</keyword>
<feature type="compositionally biased region" description="Polar residues" evidence="2">
    <location>
        <begin position="29"/>
        <end position="44"/>
    </location>
</feature>
<feature type="signal peptide" evidence="3">
    <location>
        <begin position="1"/>
        <end position="19"/>
    </location>
</feature>
<evidence type="ECO:0000313" key="4">
    <source>
        <dbReference type="EMBL" id="MTI28878.1"/>
    </source>
</evidence>
<feature type="region of interest" description="Disordered" evidence="2">
    <location>
        <begin position="21"/>
        <end position="44"/>
    </location>
</feature>
<feature type="coiled-coil region" evidence="1">
    <location>
        <begin position="195"/>
        <end position="222"/>
    </location>
</feature>
<gene>
    <name evidence="4" type="ORF">E1163_28215</name>
</gene>
<name>A0ABW9RZY1_9BACT</name>
<reference evidence="4 5" key="1">
    <citation type="submission" date="2019-02" db="EMBL/GenBank/DDBJ databases">
        <authorList>
            <person name="Goldberg S.R."/>
            <person name="Haltli B.A."/>
            <person name="Correa H."/>
            <person name="Russell K.G."/>
        </authorList>
    </citation>
    <scope>NUCLEOTIDE SEQUENCE [LARGE SCALE GENOMIC DNA]</scope>
    <source>
        <strain evidence="4 5">JCM 16186</strain>
    </source>
</reference>
<evidence type="ECO:0000256" key="2">
    <source>
        <dbReference type="SAM" id="MobiDB-lite"/>
    </source>
</evidence>
<dbReference type="RefSeq" id="WP_155176826.1">
    <property type="nucleotide sequence ID" value="NZ_BAAAFL010000053.1"/>
</dbReference>
<keyword evidence="1" id="KW-0175">Coiled coil</keyword>
<feature type="chain" id="PRO_5046521136" description="DUF481 domain-containing protein" evidence="3">
    <location>
        <begin position="20"/>
        <end position="424"/>
    </location>
</feature>